<evidence type="ECO:0000256" key="2">
    <source>
        <dbReference type="ARBA" id="ARBA00022840"/>
    </source>
</evidence>
<keyword evidence="9" id="KW-1185">Reference proteome</keyword>
<dbReference type="InterPro" id="IPR029056">
    <property type="entry name" value="Ribokinase-like"/>
</dbReference>
<keyword evidence="2 6" id="KW-0067">ATP-binding</keyword>
<comment type="caution">
    <text evidence="8">The sequence shown here is derived from an EMBL/GenBank/DDBJ whole genome shotgun (WGS) entry which is preliminary data.</text>
</comment>
<dbReference type="NCBIfam" id="TIGR00196">
    <property type="entry name" value="yjeF_cterm"/>
    <property type="match status" value="1"/>
</dbReference>
<feature type="binding site" evidence="6">
    <location>
        <position position="46"/>
    </location>
    <ligand>
        <name>(6S)-NADPHX</name>
        <dbReference type="ChEBI" id="CHEBI:64076"/>
    </ligand>
</feature>
<feature type="binding site" evidence="6">
    <location>
        <position position="164"/>
    </location>
    <ligand>
        <name>(6S)-NADPHX</name>
        <dbReference type="ChEBI" id="CHEBI:64076"/>
    </ligand>
</feature>
<comment type="catalytic activity">
    <reaction evidence="6">
        <text>(6S)-NADPHX + ADP = AMP + phosphate + NADPH + H(+)</text>
        <dbReference type="Rhea" id="RHEA:32235"/>
        <dbReference type="ChEBI" id="CHEBI:15378"/>
        <dbReference type="ChEBI" id="CHEBI:43474"/>
        <dbReference type="ChEBI" id="CHEBI:57783"/>
        <dbReference type="ChEBI" id="CHEBI:64076"/>
        <dbReference type="ChEBI" id="CHEBI:456215"/>
        <dbReference type="ChEBI" id="CHEBI:456216"/>
        <dbReference type="EC" id="4.2.1.136"/>
    </reaction>
</comment>
<evidence type="ECO:0000313" key="8">
    <source>
        <dbReference type="EMBL" id="PWD84978.1"/>
    </source>
</evidence>
<sequence>MRLTHNEKNWFRAQFPALVQPRPEESHKGTFGTLHIIGGGVGMTGAPVLAGMAALKSGCGKVILGFNQEPLELSLVATAPELMLHQAKDLMNEKSASAWVFGCGLGIDHSAQGLMASLLREISAYQPLLIDADGLNLLSEMWNIDGEINCGEIGLGAQSVLTPHPKEAARLLGVSVTEVQADREGAAKRLVEKFGCWVVLKGHHTLIAAPDQTLWCNKTGNSGLATAGSGDLLSGIIGSLLAQNIPMMEAARGGVWLHGKAADLLVAKGVGPIGLTAHEIIDEVRTLRNRLVLSSSLL</sequence>
<dbReference type="Gene3D" id="3.40.1190.20">
    <property type="match status" value="1"/>
</dbReference>
<keyword evidence="1 6" id="KW-0547">Nucleotide-binding</keyword>
<feature type="domain" description="YjeF C-terminal" evidence="7">
    <location>
        <begin position="11"/>
        <end position="291"/>
    </location>
</feature>
<organism evidence="8 9">
    <name type="scientific">Ignatzschineria indica</name>
    <dbReference type="NCBI Taxonomy" id="472583"/>
    <lineage>
        <taxon>Bacteria</taxon>
        <taxon>Pseudomonadati</taxon>
        <taxon>Pseudomonadota</taxon>
        <taxon>Gammaproteobacteria</taxon>
        <taxon>Cardiobacteriales</taxon>
        <taxon>Ignatzschineriaceae</taxon>
        <taxon>Ignatzschineria</taxon>
    </lineage>
</organism>
<keyword evidence="5 6" id="KW-0456">Lyase</keyword>
<dbReference type="GO" id="GO:0110051">
    <property type="term" value="P:metabolite repair"/>
    <property type="evidence" value="ECO:0007669"/>
    <property type="project" value="TreeGrafter"/>
</dbReference>
<dbReference type="SUPFAM" id="SSF53613">
    <property type="entry name" value="Ribokinase-like"/>
    <property type="match status" value="1"/>
</dbReference>
<feature type="binding site" evidence="6">
    <location>
        <position position="104"/>
    </location>
    <ligand>
        <name>(6S)-NADPHX</name>
        <dbReference type="ChEBI" id="CHEBI:64076"/>
    </ligand>
</feature>
<evidence type="ECO:0000259" key="7">
    <source>
        <dbReference type="PROSITE" id="PS51383"/>
    </source>
</evidence>
<accession>A0A2U2APB6</accession>
<dbReference type="GO" id="GO:0046496">
    <property type="term" value="P:nicotinamide nucleotide metabolic process"/>
    <property type="evidence" value="ECO:0007669"/>
    <property type="project" value="UniProtKB-UniRule"/>
</dbReference>
<dbReference type="PANTHER" id="PTHR12592">
    <property type="entry name" value="ATP-DEPENDENT (S)-NAD(P)H-HYDRATE DEHYDRATASE FAMILY MEMBER"/>
    <property type="match status" value="1"/>
</dbReference>
<reference evidence="8 9" key="1">
    <citation type="journal article" date="2018" name="Genome Announc.">
        <title>Ignatzschineria cameli sp. nov., isolated from necrotic foot tissue of dromedaries (Camelus dromedarius) and associated maggots (Wohlfahrtia species) in Dubai.</title>
        <authorList>
            <person name="Tsang C.C."/>
            <person name="Tang J.Y."/>
            <person name="Fong J.Y."/>
            <person name="Kinne J."/>
            <person name="Lee H.H."/>
            <person name="Joseph M."/>
            <person name="Jose S."/>
            <person name="Schuster R.K."/>
            <person name="Tang Y."/>
            <person name="Sivakumar S."/>
            <person name="Chen J.H."/>
            <person name="Teng J.L."/>
            <person name="Lau S.K."/>
            <person name="Wernery U."/>
            <person name="Woo P.C."/>
        </authorList>
    </citation>
    <scope>NUCLEOTIDE SEQUENCE [LARGE SCALE GENOMIC DNA]</scope>
    <source>
        <strain evidence="8 9">KCTC 22643</strain>
    </source>
</reference>
<evidence type="ECO:0000256" key="4">
    <source>
        <dbReference type="ARBA" id="ARBA00023027"/>
    </source>
</evidence>
<feature type="binding site" evidence="6">
    <location>
        <position position="231"/>
    </location>
    <ligand>
        <name>(6S)-NADPHX</name>
        <dbReference type="ChEBI" id="CHEBI:64076"/>
    </ligand>
</feature>
<comment type="function">
    <text evidence="6">Catalyzes the dehydration of the S-form of NAD(P)HX at the expense of ADP, which is converted to AMP. Together with NAD(P)HX epimerase, which catalyzes the epimerization of the S- and R-forms, the enzyme allows the repair of both epimers of NAD(P)HX, a damaged form of NAD(P)H that is a result of enzymatic or heat-dependent hydration.</text>
</comment>
<evidence type="ECO:0000256" key="6">
    <source>
        <dbReference type="HAMAP-Rule" id="MF_01965"/>
    </source>
</evidence>
<evidence type="ECO:0000313" key="9">
    <source>
        <dbReference type="Proteomes" id="UP000244948"/>
    </source>
</evidence>
<dbReference type="PROSITE" id="PS51383">
    <property type="entry name" value="YJEF_C_3"/>
    <property type="match status" value="1"/>
</dbReference>
<comment type="similarity">
    <text evidence="6">Belongs to the NnrD/CARKD family.</text>
</comment>
<dbReference type="RefSeq" id="WP_109236061.1">
    <property type="nucleotide sequence ID" value="NZ_BMXZ01000001.1"/>
</dbReference>
<proteinExistence type="inferred from homology"/>
<comment type="catalytic activity">
    <reaction evidence="6">
        <text>(6S)-NADHX + ADP = AMP + phosphate + NADH + H(+)</text>
        <dbReference type="Rhea" id="RHEA:32223"/>
        <dbReference type="ChEBI" id="CHEBI:15378"/>
        <dbReference type="ChEBI" id="CHEBI:43474"/>
        <dbReference type="ChEBI" id="CHEBI:57945"/>
        <dbReference type="ChEBI" id="CHEBI:64074"/>
        <dbReference type="ChEBI" id="CHEBI:456215"/>
        <dbReference type="ChEBI" id="CHEBI:456216"/>
        <dbReference type="EC" id="4.2.1.136"/>
    </reaction>
</comment>
<feature type="binding site" evidence="6">
    <location>
        <position position="230"/>
    </location>
    <ligand>
        <name>AMP</name>
        <dbReference type="ChEBI" id="CHEBI:456215"/>
    </ligand>
</feature>
<protein>
    <recommendedName>
        <fullName evidence="6">ADP-dependent (S)-NAD(P)H-hydrate dehydratase</fullName>
        <ecNumber evidence="6">4.2.1.136</ecNumber>
    </recommendedName>
    <alternativeName>
        <fullName evidence="6">ADP-dependent NAD(P)HX dehydratase</fullName>
    </alternativeName>
</protein>
<evidence type="ECO:0000256" key="5">
    <source>
        <dbReference type="ARBA" id="ARBA00023239"/>
    </source>
</evidence>
<feature type="binding site" evidence="6">
    <location>
        <begin position="201"/>
        <end position="205"/>
    </location>
    <ligand>
        <name>AMP</name>
        <dbReference type="ChEBI" id="CHEBI:456215"/>
    </ligand>
</feature>
<dbReference type="Proteomes" id="UP000244948">
    <property type="component" value="Unassembled WGS sequence"/>
</dbReference>
<dbReference type="HAMAP" id="MF_01965">
    <property type="entry name" value="NADHX_dehydratase"/>
    <property type="match status" value="1"/>
</dbReference>
<dbReference type="InterPro" id="IPR000631">
    <property type="entry name" value="CARKD"/>
</dbReference>
<dbReference type="EC" id="4.2.1.136" evidence="6"/>
<dbReference type="Pfam" id="PF01256">
    <property type="entry name" value="Carb_kinase"/>
    <property type="match status" value="1"/>
</dbReference>
<keyword evidence="4 6" id="KW-0520">NAD</keyword>
<keyword evidence="3 6" id="KW-0521">NADP</keyword>
<dbReference type="PANTHER" id="PTHR12592:SF0">
    <property type="entry name" value="ATP-DEPENDENT (S)-NAD(P)H-HYDRATE DEHYDRATASE"/>
    <property type="match status" value="1"/>
</dbReference>
<evidence type="ECO:0000256" key="3">
    <source>
        <dbReference type="ARBA" id="ARBA00022857"/>
    </source>
</evidence>
<dbReference type="EMBL" id="QEWR01000002">
    <property type="protein sequence ID" value="PWD84978.1"/>
    <property type="molecule type" value="Genomic_DNA"/>
</dbReference>
<comment type="cofactor">
    <cofactor evidence="6">
        <name>Mg(2+)</name>
        <dbReference type="ChEBI" id="CHEBI:18420"/>
    </cofactor>
</comment>
<dbReference type="CDD" id="cd01171">
    <property type="entry name" value="YXKO-related"/>
    <property type="match status" value="1"/>
</dbReference>
<dbReference type="GO" id="GO:0052855">
    <property type="term" value="F:ADP-dependent NAD(P)H-hydrate dehydratase activity"/>
    <property type="evidence" value="ECO:0007669"/>
    <property type="project" value="UniProtKB-UniRule"/>
</dbReference>
<dbReference type="AlphaFoldDB" id="A0A2U2APB6"/>
<gene>
    <name evidence="6" type="primary">nnrD</name>
    <name evidence="8" type="ORF">DC082_05515</name>
</gene>
<dbReference type="GO" id="GO:0052856">
    <property type="term" value="F:NAD(P)HX epimerase activity"/>
    <property type="evidence" value="ECO:0007669"/>
    <property type="project" value="TreeGrafter"/>
</dbReference>
<dbReference type="GO" id="GO:0005524">
    <property type="term" value="F:ATP binding"/>
    <property type="evidence" value="ECO:0007669"/>
    <property type="project" value="UniProtKB-KW"/>
</dbReference>
<name>A0A2U2APB6_9GAMM</name>
<evidence type="ECO:0000256" key="1">
    <source>
        <dbReference type="ARBA" id="ARBA00022741"/>
    </source>
</evidence>
<comment type="subunit">
    <text evidence="6">Homotetramer.</text>
</comment>